<organism evidence="1">
    <name type="scientific">Catovirus CTV1</name>
    <dbReference type="NCBI Taxonomy" id="1977631"/>
    <lineage>
        <taxon>Viruses</taxon>
        <taxon>Varidnaviria</taxon>
        <taxon>Bamfordvirae</taxon>
        <taxon>Nucleocytoviricota</taxon>
        <taxon>Megaviricetes</taxon>
        <taxon>Imitervirales</taxon>
        <taxon>Mimiviridae</taxon>
        <taxon>Klosneuvirinae</taxon>
        <taxon>Catovirus</taxon>
    </lineage>
</organism>
<proteinExistence type="predicted"/>
<name>A0A1V0SAR1_9VIRU</name>
<dbReference type="EMBL" id="KY684083">
    <property type="protein sequence ID" value="ARF08783.1"/>
    <property type="molecule type" value="Genomic_DNA"/>
</dbReference>
<sequence>MNKNSCIVLGYKYNVNIDDVLLNENLFNFISKSFINDISEYINERISYLIDDDYILTDKKNNKSLITTIINKSNKKIKNKKNIFVELKQQLLCFILDHLSKKIKDLLFHYQLTDELLTITVGYNIENCPYEQLKSLDIAKIKDIMDIFNTQANIVCLLHEK</sequence>
<reference evidence="1" key="1">
    <citation type="journal article" date="2017" name="Science">
        <title>Giant viruses with an expanded complement of translation system components.</title>
        <authorList>
            <person name="Schulz F."/>
            <person name="Yutin N."/>
            <person name="Ivanova N.N."/>
            <person name="Ortega D.R."/>
            <person name="Lee T.K."/>
            <person name="Vierheilig J."/>
            <person name="Daims H."/>
            <person name="Horn M."/>
            <person name="Wagner M."/>
            <person name="Jensen G.J."/>
            <person name="Kyrpides N.C."/>
            <person name="Koonin E.V."/>
            <person name="Woyke T."/>
        </authorList>
    </citation>
    <scope>NUCLEOTIDE SEQUENCE</scope>
    <source>
        <strain evidence="1">CTV1</strain>
    </source>
</reference>
<accession>A0A1V0SAR1</accession>
<evidence type="ECO:0000313" key="1">
    <source>
        <dbReference type="EMBL" id="ARF08783.1"/>
    </source>
</evidence>
<gene>
    <name evidence="1" type="ORF">Catovirus_1_833</name>
</gene>
<protein>
    <submittedName>
        <fullName evidence="1">Uncharacterized protein</fullName>
    </submittedName>
</protein>